<dbReference type="Proteomes" id="UP000614216">
    <property type="component" value="Unassembled WGS sequence"/>
</dbReference>
<protein>
    <recommendedName>
        <fullName evidence="1">ABC-three component systems C-terminal domain-containing protein</fullName>
    </recommendedName>
</protein>
<reference evidence="2" key="1">
    <citation type="submission" date="2021-01" db="EMBL/GenBank/DDBJ databases">
        <title>Fulvivirga kasyanovii gen. nov., sp nov., a novel member of the phylum Bacteroidetes isolated from seawater in a mussel farm.</title>
        <authorList>
            <person name="Zhao L.-H."/>
            <person name="Wang Z.-J."/>
        </authorList>
    </citation>
    <scope>NUCLEOTIDE SEQUENCE</scope>
    <source>
        <strain evidence="2">29W222</strain>
    </source>
</reference>
<dbReference type="Pfam" id="PF20276">
    <property type="entry name" value="CTD1"/>
    <property type="match status" value="1"/>
</dbReference>
<gene>
    <name evidence="2" type="ORF">JMN32_19595</name>
</gene>
<comment type="caution">
    <text evidence="2">The sequence shown here is derived from an EMBL/GenBank/DDBJ whole genome shotgun (WGS) entry which is preliminary data.</text>
</comment>
<accession>A0A937FYJ9</accession>
<evidence type="ECO:0000313" key="3">
    <source>
        <dbReference type="Proteomes" id="UP000614216"/>
    </source>
</evidence>
<dbReference type="InterPro" id="IPR046920">
    <property type="entry name" value="ABC-3C_CTD1"/>
</dbReference>
<proteinExistence type="predicted"/>
<sequence>MKQVIDPKDIHTAIDTWSGFVYQGKVALYHVLTLLIENPDNESFLQLDSLEDFAIVNEDITPISLHQVKAVNSKYYSSFKKAFIKLEKRKNEYPCDRAYFHLAIENEKSANDINKKHPNLELYMYRDNNYYCSLNDINEKLEALIRSYLVQKEFGHFVGNTAIIRSKLEKKLFDHVILVHSSNHNKVSISKGAYYQIIKISDFRTILEEDPSMGLNEDYYSFLTKELLNRYYNEFCFELEEGAIVKDSDKEKLDGYIKQINVLSDKGLITFIKSILPHRKVKYESITDFKDHNIQKNEFKLAYLKSLHHLVVSKTGIVDGLIWNDSDNKQYRATAINEGESSLEEICKDIYNNVINTDLGTLYQTDFLITSDLEGSIETTINKQFSVEGKEDRNNVNKWSNIHLIKREVAKAKING</sequence>
<keyword evidence="3" id="KW-1185">Reference proteome</keyword>
<dbReference type="AlphaFoldDB" id="A0A937FYJ9"/>
<organism evidence="2 3">
    <name type="scientific">Fulvivirga marina</name>
    <dbReference type="NCBI Taxonomy" id="2494733"/>
    <lineage>
        <taxon>Bacteria</taxon>
        <taxon>Pseudomonadati</taxon>
        <taxon>Bacteroidota</taxon>
        <taxon>Cytophagia</taxon>
        <taxon>Cytophagales</taxon>
        <taxon>Fulvivirgaceae</taxon>
        <taxon>Fulvivirga</taxon>
    </lineage>
</organism>
<dbReference type="RefSeq" id="WP_202858059.1">
    <property type="nucleotide sequence ID" value="NZ_JAEUGD010000064.1"/>
</dbReference>
<evidence type="ECO:0000259" key="1">
    <source>
        <dbReference type="Pfam" id="PF20276"/>
    </source>
</evidence>
<name>A0A937FYJ9_9BACT</name>
<dbReference type="EMBL" id="JAEUGD010000064">
    <property type="protein sequence ID" value="MBL6448524.1"/>
    <property type="molecule type" value="Genomic_DNA"/>
</dbReference>
<evidence type="ECO:0000313" key="2">
    <source>
        <dbReference type="EMBL" id="MBL6448524.1"/>
    </source>
</evidence>
<feature type="domain" description="ABC-three component systems C-terminal" evidence="1">
    <location>
        <begin position="121"/>
        <end position="372"/>
    </location>
</feature>